<organism evidence="2 3">
    <name type="scientific">Haematococcus lacustris</name>
    <name type="common">Green alga</name>
    <name type="synonym">Haematococcus pluvialis</name>
    <dbReference type="NCBI Taxonomy" id="44745"/>
    <lineage>
        <taxon>Eukaryota</taxon>
        <taxon>Viridiplantae</taxon>
        <taxon>Chlorophyta</taxon>
        <taxon>core chlorophytes</taxon>
        <taxon>Chlorophyceae</taxon>
        <taxon>CS clade</taxon>
        <taxon>Chlamydomonadales</taxon>
        <taxon>Haematococcaceae</taxon>
        <taxon>Haematococcus</taxon>
    </lineage>
</organism>
<evidence type="ECO:0000256" key="1">
    <source>
        <dbReference type="SAM" id="Coils"/>
    </source>
</evidence>
<dbReference type="EMBL" id="BLLF01000092">
    <property type="protein sequence ID" value="GFH07399.1"/>
    <property type="molecule type" value="Genomic_DNA"/>
</dbReference>
<feature type="coiled-coil region" evidence="1">
    <location>
        <begin position="61"/>
        <end position="130"/>
    </location>
</feature>
<name>A0A699YMU1_HAELA</name>
<proteinExistence type="predicted"/>
<dbReference type="Proteomes" id="UP000485058">
    <property type="component" value="Unassembled WGS sequence"/>
</dbReference>
<gene>
    <name evidence="2" type="ORF">HaLaN_02193</name>
</gene>
<comment type="caution">
    <text evidence="2">The sequence shown here is derived from an EMBL/GenBank/DDBJ whole genome shotgun (WGS) entry which is preliminary data.</text>
</comment>
<keyword evidence="3" id="KW-1185">Reference proteome</keyword>
<evidence type="ECO:0000313" key="3">
    <source>
        <dbReference type="Proteomes" id="UP000485058"/>
    </source>
</evidence>
<evidence type="ECO:0000313" key="2">
    <source>
        <dbReference type="EMBL" id="GFH07399.1"/>
    </source>
</evidence>
<keyword evidence="1" id="KW-0175">Coiled coil</keyword>
<accession>A0A699YMU1</accession>
<dbReference type="AlphaFoldDB" id="A0A699YMU1"/>
<sequence length="194" mass="21385">MASDSPKQINIGKLVPPATLSCKVRSGCFIKRPPKSLKFPGFSKKLTSEEAGACISHKRLRQGAEQRALQLEERLAAQQRHTAGFDEAQSGLIQQSQLLISRNAELTHRLKTVEASVEQLQSLKLCLEAELAQVYSDRDRLAAQVHQPHVTPDVSQSQTVVSYTGKLRPWLSVATHNSVAKRARAARLAWGEIA</sequence>
<reference evidence="2 3" key="1">
    <citation type="submission" date="2020-02" db="EMBL/GenBank/DDBJ databases">
        <title>Draft genome sequence of Haematococcus lacustris strain NIES-144.</title>
        <authorList>
            <person name="Morimoto D."/>
            <person name="Nakagawa S."/>
            <person name="Yoshida T."/>
            <person name="Sawayama S."/>
        </authorList>
    </citation>
    <scope>NUCLEOTIDE SEQUENCE [LARGE SCALE GENOMIC DNA]</scope>
    <source>
        <strain evidence="2 3">NIES-144</strain>
    </source>
</reference>
<protein>
    <submittedName>
        <fullName evidence="2">Uncharacterized protein</fullName>
    </submittedName>
</protein>